<dbReference type="Proteomes" id="UP001321749">
    <property type="component" value="Unassembled WGS sequence"/>
</dbReference>
<accession>A0AAV9HWH2</accession>
<keyword evidence="2" id="KW-1185">Reference proteome</keyword>
<evidence type="ECO:0000313" key="1">
    <source>
        <dbReference type="EMBL" id="KAK4464370.1"/>
    </source>
</evidence>
<name>A0AAV9HWH2_9PEZI</name>
<protein>
    <submittedName>
        <fullName evidence="1">Uncharacterized protein</fullName>
    </submittedName>
</protein>
<gene>
    <name evidence="1" type="ORF">QBC42DRAFT_320630</name>
</gene>
<dbReference type="EMBL" id="MU864949">
    <property type="protein sequence ID" value="KAK4464370.1"/>
    <property type="molecule type" value="Genomic_DNA"/>
</dbReference>
<sequence length="290" mass="31553">MQYGVCSIIATPTLGRANPDEVPFWLGRSDMNVHDGWRTQESMAGRHPCHGPILASVFSSTGIFGHLIKGLLDTLMGLTTAGLGFWSIVEVLVLWHSLPGTRTAAPGCRHAAGPMRTLMGIYGIVGASCNLIYTTDRDHVPAQIMATAGSWRDGLHGHRHHCGDLGGPGDSGRRSKEKYADVLVSMSNVMQRFPHQEVCLDANTQYACILCKMPSRHAPTEFANRTAYGKCCRLHGSQRQGQVLGGFCQPERSTGLTWIDHAHRGTPGRVNHPTFSLPRFPCPLSAGLVY</sequence>
<organism evidence="1 2">
    <name type="scientific">Cladorrhinum samala</name>
    <dbReference type="NCBI Taxonomy" id="585594"/>
    <lineage>
        <taxon>Eukaryota</taxon>
        <taxon>Fungi</taxon>
        <taxon>Dikarya</taxon>
        <taxon>Ascomycota</taxon>
        <taxon>Pezizomycotina</taxon>
        <taxon>Sordariomycetes</taxon>
        <taxon>Sordariomycetidae</taxon>
        <taxon>Sordariales</taxon>
        <taxon>Podosporaceae</taxon>
        <taxon>Cladorrhinum</taxon>
    </lineage>
</organism>
<dbReference type="AlphaFoldDB" id="A0AAV9HWH2"/>
<reference evidence="1" key="1">
    <citation type="journal article" date="2023" name="Mol. Phylogenet. Evol.">
        <title>Genome-scale phylogeny and comparative genomics of the fungal order Sordariales.</title>
        <authorList>
            <person name="Hensen N."/>
            <person name="Bonometti L."/>
            <person name="Westerberg I."/>
            <person name="Brannstrom I.O."/>
            <person name="Guillou S."/>
            <person name="Cros-Aarteil S."/>
            <person name="Calhoun S."/>
            <person name="Haridas S."/>
            <person name="Kuo A."/>
            <person name="Mondo S."/>
            <person name="Pangilinan J."/>
            <person name="Riley R."/>
            <person name="LaButti K."/>
            <person name="Andreopoulos B."/>
            <person name="Lipzen A."/>
            <person name="Chen C."/>
            <person name="Yan M."/>
            <person name="Daum C."/>
            <person name="Ng V."/>
            <person name="Clum A."/>
            <person name="Steindorff A."/>
            <person name="Ohm R.A."/>
            <person name="Martin F."/>
            <person name="Silar P."/>
            <person name="Natvig D.O."/>
            <person name="Lalanne C."/>
            <person name="Gautier V."/>
            <person name="Ament-Velasquez S.L."/>
            <person name="Kruys A."/>
            <person name="Hutchinson M.I."/>
            <person name="Powell A.J."/>
            <person name="Barry K."/>
            <person name="Miller A.N."/>
            <person name="Grigoriev I.V."/>
            <person name="Debuchy R."/>
            <person name="Gladieux P."/>
            <person name="Hiltunen Thoren M."/>
            <person name="Johannesson H."/>
        </authorList>
    </citation>
    <scope>NUCLEOTIDE SEQUENCE</scope>
    <source>
        <strain evidence="1">PSN324</strain>
    </source>
</reference>
<comment type="caution">
    <text evidence="1">The sequence shown here is derived from an EMBL/GenBank/DDBJ whole genome shotgun (WGS) entry which is preliminary data.</text>
</comment>
<proteinExistence type="predicted"/>
<evidence type="ECO:0000313" key="2">
    <source>
        <dbReference type="Proteomes" id="UP001321749"/>
    </source>
</evidence>
<reference evidence="1" key="2">
    <citation type="submission" date="2023-06" db="EMBL/GenBank/DDBJ databases">
        <authorList>
            <consortium name="Lawrence Berkeley National Laboratory"/>
            <person name="Mondo S.J."/>
            <person name="Hensen N."/>
            <person name="Bonometti L."/>
            <person name="Westerberg I."/>
            <person name="Brannstrom I.O."/>
            <person name="Guillou S."/>
            <person name="Cros-Aarteil S."/>
            <person name="Calhoun S."/>
            <person name="Haridas S."/>
            <person name="Kuo A."/>
            <person name="Pangilinan J."/>
            <person name="Riley R."/>
            <person name="Labutti K."/>
            <person name="Andreopoulos B."/>
            <person name="Lipzen A."/>
            <person name="Chen C."/>
            <person name="Yanf M."/>
            <person name="Daum C."/>
            <person name="Ng V."/>
            <person name="Clum A."/>
            <person name="Steindorff A."/>
            <person name="Ohm R."/>
            <person name="Martin F."/>
            <person name="Silar P."/>
            <person name="Natvig D."/>
            <person name="Lalanne C."/>
            <person name="Gautier V."/>
            <person name="Ament-Velasquez S.L."/>
            <person name="Kruys A."/>
            <person name="Hutchinson M.I."/>
            <person name="Powell A.J."/>
            <person name="Barry K."/>
            <person name="Miller A.N."/>
            <person name="Grigoriev I.V."/>
            <person name="Debuchy R."/>
            <person name="Gladieux P."/>
            <person name="Thoren M.H."/>
            <person name="Johannesson H."/>
        </authorList>
    </citation>
    <scope>NUCLEOTIDE SEQUENCE</scope>
    <source>
        <strain evidence="1">PSN324</strain>
    </source>
</reference>